<comment type="caution">
    <text evidence="2">The sequence shown here is derived from an EMBL/GenBank/DDBJ whole genome shotgun (WGS) entry which is preliminary data.</text>
</comment>
<reference evidence="2" key="1">
    <citation type="submission" date="2019-08" db="EMBL/GenBank/DDBJ databases">
        <authorList>
            <person name="Kucharzyk K."/>
            <person name="Murdoch R.W."/>
            <person name="Higgins S."/>
            <person name="Loffler F."/>
        </authorList>
    </citation>
    <scope>NUCLEOTIDE SEQUENCE</scope>
</reference>
<dbReference type="SUPFAM" id="SSF48452">
    <property type="entry name" value="TPR-like"/>
    <property type="match status" value="1"/>
</dbReference>
<name>A0A645IP46_9ZZZZ</name>
<gene>
    <name evidence="2" type="ORF">SDC9_200765</name>
</gene>
<dbReference type="Gene3D" id="1.25.40.10">
    <property type="entry name" value="Tetratricopeptide repeat domain"/>
    <property type="match status" value="1"/>
</dbReference>
<accession>A0A645IP46</accession>
<feature type="region of interest" description="Disordered" evidence="1">
    <location>
        <begin position="87"/>
        <end position="124"/>
    </location>
</feature>
<dbReference type="InterPro" id="IPR011990">
    <property type="entry name" value="TPR-like_helical_dom_sf"/>
</dbReference>
<proteinExistence type="predicted"/>
<evidence type="ECO:0008006" key="3">
    <source>
        <dbReference type="Google" id="ProtNLM"/>
    </source>
</evidence>
<evidence type="ECO:0000313" key="2">
    <source>
        <dbReference type="EMBL" id="MPN53101.1"/>
    </source>
</evidence>
<protein>
    <recommendedName>
        <fullName evidence="3">Tetratricopeptide repeat protein</fullName>
    </recommendedName>
</protein>
<evidence type="ECO:0000256" key="1">
    <source>
        <dbReference type="SAM" id="MobiDB-lite"/>
    </source>
</evidence>
<dbReference type="Pfam" id="PF14559">
    <property type="entry name" value="TPR_19"/>
    <property type="match status" value="1"/>
</dbReference>
<feature type="compositionally biased region" description="Basic and acidic residues" evidence="1">
    <location>
        <begin position="97"/>
        <end position="124"/>
    </location>
</feature>
<organism evidence="2">
    <name type="scientific">bioreactor metagenome</name>
    <dbReference type="NCBI Taxonomy" id="1076179"/>
    <lineage>
        <taxon>unclassified sequences</taxon>
        <taxon>metagenomes</taxon>
        <taxon>ecological metagenomes</taxon>
    </lineage>
</organism>
<dbReference type="EMBL" id="VSSQ01119893">
    <property type="protein sequence ID" value="MPN53101.1"/>
    <property type="molecule type" value="Genomic_DNA"/>
</dbReference>
<dbReference type="AlphaFoldDB" id="A0A645IP46"/>
<sequence length="124" mass="13749">MEDYEAATGYFEKLVKLEPDNVDARYKLGLLYIRAKDYGSAEKEVEALRAIGTENAMQGADALSENLSSGRAKGFFRDLLEKIVPGLPEIPGITDEDTIKPDKEKNSDDAYSNDKLDTEDKPNS</sequence>